<organism evidence="3 4">
    <name type="scientific">Romeriopsis navalis LEGE 11480</name>
    <dbReference type="NCBI Taxonomy" id="2777977"/>
    <lineage>
        <taxon>Bacteria</taxon>
        <taxon>Bacillati</taxon>
        <taxon>Cyanobacteriota</taxon>
        <taxon>Cyanophyceae</taxon>
        <taxon>Leptolyngbyales</taxon>
        <taxon>Leptolyngbyaceae</taxon>
        <taxon>Romeriopsis</taxon>
        <taxon>Romeriopsis navalis</taxon>
    </lineage>
</organism>
<feature type="signal peptide" evidence="1">
    <location>
        <begin position="1"/>
        <end position="26"/>
    </location>
</feature>
<evidence type="ECO:0000259" key="2">
    <source>
        <dbReference type="Pfam" id="PF13448"/>
    </source>
</evidence>
<dbReference type="RefSeq" id="WP_264327799.1">
    <property type="nucleotide sequence ID" value="NZ_JADEXQ010000140.1"/>
</dbReference>
<feature type="domain" description="DUF4114" evidence="2">
    <location>
        <begin position="120"/>
        <end position="220"/>
    </location>
</feature>
<sequence length="253" mass="26336">MQKQLALTFAGLATIALTGFAKPAQANVTFGTSHDTNCVAGNTAEACSLQSLLNYYTTSGPQIDTTQDTGYELFTNTGNSATSSFLFSIAGFAPDNTFGLYKASDPNTKIELFGGGTAGGTESEVSFLANGAVQVGSNIVNNFGSDFGFYLGGPGGTFFSQNALNGGNQHSAIYQGNGQTKLNVGGKEIDFDPGKYLVAFEDVSFLSSDKDYNDLVVVIDGVRSKDVPEPAIMLGLAAVAGGAVATRRRHKQS</sequence>
<feature type="chain" id="PRO_5037319308" evidence="1">
    <location>
        <begin position="27"/>
        <end position="253"/>
    </location>
</feature>
<dbReference type="InterPro" id="IPR025193">
    <property type="entry name" value="DUF4114"/>
</dbReference>
<evidence type="ECO:0000313" key="4">
    <source>
        <dbReference type="Proteomes" id="UP000625316"/>
    </source>
</evidence>
<dbReference type="NCBIfam" id="TIGR02595">
    <property type="entry name" value="PEP_CTERM"/>
    <property type="match status" value="1"/>
</dbReference>
<name>A0A928Z6G4_9CYAN</name>
<dbReference type="Pfam" id="PF13448">
    <property type="entry name" value="DUF4114"/>
    <property type="match status" value="1"/>
</dbReference>
<dbReference type="AlphaFoldDB" id="A0A928Z6G4"/>
<gene>
    <name evidence="3" type="ORF">IQ266_24935</name>
</gene>
<reference evidence="3" key="1">
    <citation type="submission" date="2020-10" db="EMBL/GenBank/DDBJ databases">
        <authorList>
            <person name="Castelo-Branco R."/>
            <person name="Eusebio N."/>
            <person name="Adriana R."/>
            <person name="Vieira A."/>
            <person name="Brugerolle De Fraissinette N."/>
            <person name="Rezende De Castro R."/>
            <person name="Schneider M.P."/>
            <person name="Vasconcelos V."/>
            <person name="Leao P.N."/>
        </authorList>
    </citation>
    <scope>NUCLEOTIDE SEQUENCE</scope>
    <source>
        <strain evidence="3">LEGE 11480</strain>
    </source>
</reference>
<dbReference type="InterPro" id="IPR013424">
    <property type="entry name" value="Ice-binding_C"/>
</dbReference>
<protein>
    <submittedName>
        <fullName evidence="3">DUF4114 domain-containing protein</fullName>
    </submittedName>
</protein>
<keyword evidence="4" id="KW-1185">Reference proteome</keyword>
<comment type="caution">
    <text evidence="3">The sequence shown here is derived from an EMBL/GenBank/DDBJ whole genome shotgun (WGS) entry which is preliminary data.</text>
</comment>
<accession>A0A928Z6G4</accession>
<evidence type="ECO:0000256" key="1">
    <source>
        <dbReference type="SAM" id="SignalP"/>
    </source>
</evidence>
<proteinExistence type="predicted"/>
<evidence type="ECO:0000313" key="3">
    <source>
        <dbReference type="EMBL" id="MBE9032987.1"/>
    </source>
</evidence>
<dbReference type="EMBL" id="JADEXQ010000140">
    <property type="protein sequence ID" value="MBE9032987.1"/>
    <property type="molecule type" value="Genomic_DNA"/>
</dbReference>
<keyword evidence="1" id="KW-0732">Signal</keyword>
<dbReference type="Proteomes" id="UP000625316">
    <property type="component" value="Unassembled WGS sequence"/>
</dbReference>